<feature type="domain" description="Outer membrane protein beta-barrel" evidence="2">
    <location>
        <begin position="26"/>
        <end position="203"/>
    </location>
</feature>
<sequence>MKTRLLLLACLLLASLQLPLAAQERKLQNKPFIDERRFHYGFFVGLADQGLKLRNNGFIQPGTGRQWMAENDSQNFGFSVGILGDLRLGRYVSLRALPQLQFGSKHLSFRDLSMGERQSQDMKSTYIGLPIDLKVAAPRFNNYRPYVMFGIAPFYDLTTSKHSLLRTKALNTCLEVGLGCEIYLPFFKLVPELKFDFGLGNVLDKQRPELTDPAQRIFTESVDAAHLNMVSLVFYFE</sequence>
<reference evidence="3" key="1">
    <citation type="submission" date="2020-04" db="EMBL/GenBank/DDBJ databases">
        <title>Deep metagenomics examines the oral microbiome during advanced dental caries in children, revealing novel taxa and co-occurrences with host molecules.</title>
        <authorList>
            <person name="Baker J.L."/>
            <person name="Morton J.T."/>
            <person name="Dinis M."/>
            <person name="Alvarez R."/>
            <person name="Tran N.C."/>
            <person name="Knight R."/>
            <person name="Edlund A."/>
        </authorList>
    </citation>
    <scope>NUCLEOTIDE SEQUENCE</scope>
    <source>
        <strain evidence="3">JCVI_34_bin.1</strain>
    </source>
</reference>
<evidence type="ECO:0000259" key="2">
    <source>
        <dbReference type="Pfam" id="PF13568"/>
    </source>
</evidence>
<proteinExistence type="predicted"/>
<organism evidence="3 4">
    <name type="scientific">Alloprevotella tannerae</name>
    <dbReference type="NCBI Taxonomy" id="76122"/>
    <lineage>
        <taxon>Bacteria</taxon>
        <taxon>Pseudomonadati</taxon>
        <taxon>Bacteroidota</taxon>
        <taxon>Bacteroidia</taxon>
        <taxon>Bacteroidales</taxon>
        <taxon>Prevotellaceae</taxon>
        <taxon>Alloprevotella</taxon>
    </lineage>
</organism>
<evidence type="ECO:0000256" key="1">
    <source>
        <dbReference type="SAM" id="SignalP"/>
    </source>
</evidence>
<gene>
    <name evidence="3" type="ORF">HXK21_07060</name>
</gene>
<name>A0A929RWW4_9BACT</name>
<evidence type="ECO:0000313" key="4">
    <source>
        <dbReference type="Proteomes" id="UP000704068"/>
    </source>
</evidence>
<comment type="caution">
    <text evidence="3">The sequence shown here is derived from an EMBL/GenBank/DDBJ whole genome shotgun (WGS) entry which is preliminary data.</text>
</comment>
<dbReference type="Pfam" id="PF13568">
    <property type="entry name" value="OMP_b-brl_2"/>
    <property type="match status" value="1"/>
</dbReference>
<accession>A0A929RWW4</accession>
<dbReference type="RefSeq" id="WP_303764433.1">
    <property type="nucleotide sequence ID" value="NZ_JABZGR010000023.1"/>
</dbReference>
<feature type="signal peptide" evidence="1">
    <location>
        <begin position="1"/>
        <end position="21"/>
    </location>
</feature>
<feature type="chain" id="PRO_5037733881" evidence="1">
    <location>
        <begin position="22"/>
        <end position="237"/>
    </location>
</feature>
<dbReference type="Proteomes" id="UP000704068">
    <property type="component" value="Unassembled WGS sequence"/>
</dbReference>
<keyword evidence="1" id="KW-0732">Signal</keyword>
<evidence type="ECO:0000313" key="3">
    <source>
        <dbReference type="EMBL" id="MBF0970785.1"/>
    </source>
</evidence>
<protein>
    <submittedName>
        <fullName evidence="3">PorT family protein</fullName>
    </submittedName>
</protein>
<dbReference type="EMBL" id="JABZGR010000023">
    <property type="protein sequence ID" value="MBF0970785.1"/>
    <property type="molecule type" value="Genomic_DNA"/>
</dbReference>
<dbReference type="InterPro" id="IPR025665">
    <property type="entry name" value="Beta-barrel_OMP_2"/>
</dbReference>
<dbReference type="AlphaFoldDB" id="A0A929RWW4"/>